<evidence type="ECO:0000256" key="6">
    <source>
        <dbReference type="SAM" id="SignalP"/>
    </source>
</evidence>
<keyword evidence="4 6" id="KW-0732">Signal</keyword>
<keyword evidence="3" id="KW-0964">Secreted</keyword>
<evidence type="ECO:0008006" key="10">
    <source>
        <dbReference type="Google" id="ProtNLM"/>
    </source>
</evidence>
<dbReference type="GO" id="GO:0005576">
    <property type="term" value="C:extracellular region"/>
    <property type="evidence" value="ECO:0007669"/>
    <property type="project" value="UniProtKB-SubCell"/>
</dbReference>
<dbReference type="Pfam" id="PF24300">
    <property type="entry name" value="KWL1"/>
    <property type="match status" value="1"/>
</dbReference>
<name>A0AAV0KZL0_9ROSI</name>
<feature type="compositionally biased region" description="Basic residues" evidence="5">
    <location>
        <begin position="38"/>
        <end position="48"/>
    </location>
</feature>
<accession>A0AAV0KZL0</accession>
<evidence type="ECO:0000256" key="3">
    <source>
        <dbReference type="ARBA" id="ARBA00022525"/>
    </source>
</evidence>
<dbReference type="InterPro" id="IPR036908">
    <property type="entry name" value="RlpA-like_sf"/>
</dbReference>
<keyword evidence="9" id="KW-1185">Reference proteome</keyword>
<evidence type="ECO:0000256" key="1">
    <source>
        <dbReference type="ARBA" id="ARBA00004613"/>
    </source>
</evidence>
<dbReference type="EMBL" id="CAMGYJ010000005">
    <property type="protein sequence ID" value="CAI0426283.1"/>
    <property type="molecule type" value="Genomic_DNA"/>
</dbReference>
<comment type="similarity">
    <text evidence="2">Belongs to the kiwellin family.</text>
</comment>
<organism evidence="8 9">
    <name type="scientific">Linum tenue</name>
    <dbReference type="NCBI Taxonomy" id="586396"/>
    <lineage>
        <taxon>Eukaryota</taxon>
        <taxon>Viridiplantae</taxon>
        <taxon>Streptophyta</taxon>
        <taxon>Embryophyta</taxon>
        <taxon>Tracheophyta</taxon>
        <taxon>Spermatophyta</taxon>
        <taxon>Magnoliopsida</taxon>
        <taxon>eudicotyledons</taxon>
        <taxon>Gunneridae</taxon>
        <taxon>Pentapetalae</taxon>
        <taxon>rosids</taxon>
        <taxon>fabids</taxon>
        <taxon>Malpighiales</taxon>
        <taxon>Linaceae</taxon>
        <taxon>Linum</taxon>
    </lineage>
</organism>
<evidence type="ECO:0000256" key="2">
    <source>
        <dbReference type="ARBA" id="ARBA00005592"/>
    </source>
</evidence>
<evidence type="ECO:0000313" key="9">
    <source>
        <dbReference type="Proteomes" id="UP001154282"/>
    </source>
</evidence>
<sequence length="174" mass="19640">MKKNIFIILCTSILLFTHYSFPTEAKHKNHGGVCRPSGKLKGKKPPPHKCNKENDSECCVEEKTYMAYHCSPPVSRKHPTKALLTLNGFEKGKDSGGPSECDNKFHSDNERIVALSKGWFNKKRRCSSAERCDATHDYQPLCPNNVVDASKTVWKALGVPSKDWRSLKVTWFDA</sequence>
<dbReference type="Proteomes" id="UP001154282">
    <property type="component" value="Unassembled WGS sequence"/>
</dbReference>
<comment type="subcellular location">
    <subcellularLocation>
        <location evidence="1">Secreted</location>
    </subcellularLocation>
</comment>
<evidence type="ECO:0000313" key="7">
    <source>
        <dbReference type="EMBL" id="CAI0426222.1"/>
    </source>
</evidence>
<evidence type="ECO:0000313" key="8">
    <source>
        <dbReference type="EMBL" id="CAI0426283.1"/>
    </source>
</evidence>
<feature type="region of interest" description="Disordered" evidence="5">
    <location>
        <begin position="25"/>
        <end position="48"/>
    </location>
</feature>
<reference evidence="8" key="1">
    <citation type="submission" date="2022-08" db="EMBL/GenBank/DDBJ databases">
        <authorList>
            <person name="Gutierrez-Valencia J."/>
        </authorList>
    </citation>
    <scope>NUCLEOTIDE SEQUENCE</scope>
</reference>
<dbReference type="PANTHER" id="PTHR33191">
    <property type="entry name" value="RIPENING-RELATED PROTEIN 2-RELATED"/>
    <property type="match status" value="1"/>
</dbReference>
<dbReference type="EMBL" id="CAMGYJ010000005">
    <property type="protein sequence ID" value="CAI0426222.1"/>
    <property type="molecule type" value="Genomic_DNA"/>
</dbReference>
<comment type="caution">
    <text evidence="8">The sequence shown here is derived from an EMBL/GenBank/DDBJ whole genome shotgun (WGS) entry which is preliminary data.</text>
</comment>
<dbReference type="CDD" id="cd22270">
    <property type="entry name" value="DPBB_kiwellin-like"/>
    <property type="match status" value="1"/>
</dbReference>
<dbReference type="InterPro" id="IPR039271">
    <property type="entry name" value="Kiwellin-like"/>
</dbReference>
<evidence type="ECO:0000256" key="4">
    <source>
        <dbReference type="ARBA" id="ARBA00022729"/>
    </source>
</evidence>
<dbReference type="SUPFAM" id="SSF50685">
    <property type="entry name" value="Barwin-like endoglucanases"/>
    <property type="match status" value="1"/>
</dbReference>
<dbReference type="PANTHER" id="PTHR33191:SF58">
    <property type="entry name" value="RIPENING-RELATED PROTEIN 1"/>
    <property type="match status" value="1"/>
</dbReference>
<dbReference type="AlphaFoldDB" id="A0AAV0KZL0"/>
<feature type="chain" id="PRO_5044713697" description="Ripening-related protein 1" evidence="6">
    <location>
        <begin position="26"/>
        <end position="174"/>
    </location>
</feature>
<proteinExistence type="inferred from homology"/>
<gene>
    <name evidence="7" type="ORF">LITE_LOCUS20699</name>
    <name evidence="8" type="ORF">LITE_LOCUS20724</name>
</gene>
<protein>
    <recommendedName>
        <fullName evidence="10">Ripening-related protein 1</fullName>
    </recommendedName>
</protein>
<feature type="signal peptide" evidence="6">
    <location>
        <begin position="1"/>
        <end position="25"/>
    </location>
</feature>
<evidence type="ECO:0000256" key="5">
    <source>
        <dbReference type="SAM" id="MobiDB-lite"/>
    </source>
</evidence>